<accession>A0ABM8W6D0</accession>
<feature type="chain" id="PRO_5046963979" evidence="1">
    <location>
        <begin position="23"/>
        <end position="71"/>
    </location>
</feature>
<sequence>MRLACSICSWIVLVVIIDEGKIKHVKNINVAEMVKAMGVVSNIINEDNDAVFNVSCNENATGSILVQSVML</sequence>
<evidence type="ECO:0000313" key="2">
    <source>
        <dbReference type="EMBL" id="CAG8537217.1"/>
    </source>
</evidence>
<name>A0ABM8W6D0_GIGMA</name>
<gene>
    <name evidence="2" type="ORF">GMARGA_LOCUS3908</name>
</gene>
<reference evidence="2 3" key="1">
    <citation type="submission" date="2021-06" db="EMBL/GenBank/DDBJ databases">
        <authorList>
            <person name="Kallberg Y."/>
            <person name="Tangrot J."/>
            <person name="Rosling A."/>
        </authorList>
    </citation>
    <scope>NUCLEOTIDE SEQUENCE [LARGE SCALE GENOMIC DNA]</scope>
    <source>
        <strain evidence="2 3">120-4 pot B 10/14</strain>
    </source>
</reference>
<feature type="signal peptide" evidence="1">
    <location>
        <begin position="1"/>
        <end position="22"/>
    </location>
</feature>
<keyword evidence="1" id="KW-0732">Signal</keyword>
<dbReference type="EMBL" id="CAJVQB010001474">
    <property type="protein sequence ID" value="CAG8537217.1"/>
    <property type="molecule type" value="Genomic_DNA"/>
</dbReference>
<comment type="caution">
    <text evidence="2">The sequence shown here is derived from an EMBL/GenBank/DDBJ whole genome shotgun (WGS) entry which is preliminary data.</text>
</comment>
<keyword evidence="3" id="KW-1185">Reference proteome</keyword>
<organism evidence="2 3">
    <name type="scientific">Gigaspora margarita</name>
    <dbReference type="NCBI Taxonomy" id="4874"/>
    <lineage>
        <taxon>Eukaryota</taxon>
        <taxon>Fungi</taxon>
        <taxon>Fungi incertae sedis</taxon>
        <taxon>Mucoromycota</taxon>
        <taxon>Glomeromycotina</taxon>
        <taxon>Glomeromycetes</taxon>
        <taxon>Diversisporales</taxon>
        <taxon>Gigasporaceae</taxon>
        <taxon>Gigaspora</taxon>
    </lineage>
</organism>
<evidence type="ECO:0000313" key="3">
    <source>
        <dbReference type="Proteomes" id="UP000789901"/>
    </source>
</evidence>
<protein>
    <submittedName>
        <fullName evidence="2">15232_t:CDS:1</fullName>
    </submittedName>
</protein>
<dbReference type="Proteomes" id="UP000789901">
    <property type="component" value="Unassembled WGS sequence"/>
</dbReference>
<proteinExistence type="predicted"/>
<evidence type="ECO:0000256" key="1">
    <source>
        <dbReference type="SAM" id="SignalP"/>
    </source>
</evidence>